<accession>A0A2V3W788</accession>
<reference evidence="1 2" key="1">
    <citation type="submission" date="2018-05" db="EMBL/GenBank/DDBJ databases">
        <title>Genomic Encyclopedia of Type Strains, Phase IV (KMG-IV): sequencing the most valuable type-strain genomes for metagenomic binning, comparative biology and taxonomic classification.</title>
        <authorList>
            <person name="Goeker M."/>
        </authorList>
    </citation>
    <scope>NUCLEOTIDE SEQUENCE [LARGE SCALE GENOMIC DNA]</scope>
    <source>
        <strain evidence="1 2">DSM 22440</strain>
    </source>
</reference>
<evidence type="ECO:0000313" key="1">
    <source>
        <dbReference type="EMBL" id="PXW89018.1"/>
    </source>
</evidence>
<comment type="caution">
    <text evidence="1">The sequence shown here is derived from an EMBL/GenBank/DDBJ whole genome shotgun (WGS) entry which is preliminary data.</text>
</comment>
<dbReference type="EMBL" id="QJJR01000011">
    <property type="protein sequence ID" value="PXW89018.1"/>
    <property type="molecule type" value="Genomic_DNA"/>
</dbReference>
<dbReference type="AlphaFoldDB" id="A0A2V3W788"/>
<dbReference type="OrthoDB" id="2603210at2"/>
<evidence type="ECO:0000313" key="2">
    <source>
        <dbReference type="Proteomes" id="UP000247922"/>
    </source>
</evidence>
<name>A0A2V3W788_9BACI</name>
<protein>
    <submittedName>
        <fullName evidence="1">Uncharacterized protein DUF3221</fullName>
    </submittedName>
</protein>
<dbReference type="RefSeq" id="WP_110251843.1">
    <property type="nucleotide sequence ID" value="NZ_QJJR01000011.1"/>
</dbReference>
<dbReference type="Pfam" id="PF11518">
    <property type="entry name" value="DUF3221"/>
    <property type="match status" value="1"/>
</dbReference>
<dbReference type="Proteomes" id="UP000247922">
    <property type="component" value="Unassembled WGS sequence"/>
</dbReference>
<dbReference type="InterPro" id="IPR021598">
    <property type="entry name" value="DUF3221"/>
</dbReference>
<sequence>MKRRLIYLLCTLTGFVLLTLLIHSPSSRLTGYIINRKDERILIQAETAKDLSSTGGVDTYYELIWFSNPPEPLEVGDKVDVYYDDTKKNYYPRRSTIKSFETYTPKQPNHAKKNEKEVIQTVFEQHKQHPARLFVITSINFNAETNNWTIKLVNVYSNQEKIVSVPDTL</sequence>
<keyword evidence="2" id="KW-1185">Reference proteome</keyword>
<gene>
    <name evidence="1" type="ORF">DES38_11165</name>
</gene>
<proteinExistence type="predicted"/>
<organism evidence="1 2">
    <name type="scientific">Streptohalobacillus salinus</name>
    <dbReference type="NCBI Taxonomy" id="621096"/>
    <lineage>
        <taxon>Bacteria</taxon>
        <taxon>Bacillati</taxon>
        <taxon>Bacillota</taxon>
        <taxon>Bacilli</taxon>
        <taxon>Bacillales</taxon>
        <taxon>Bacillaceae</taxon>
        <taxon>Streptohalobacillus</taxon>
    </lineage>
</organism>